<feature type="transmembrane region" description="Helical" evidence="8">
    <location>
        <begin position="231"/>
        <end position="264"/>
    </location>
</feature>
<evidence type="ECO:0000256" key="2">
    <source>
        <dbReference type="ARBA" id="ARBA00007935"/>
    </source>
</evidence>
<dbReference type="GO" id="GO:0022857">
    <property type="term" value="F:transmembrane transporter activity"/>
    <property type="evidence" value="ECO:0007669"/>
    <property type="project" value="InterPro"/>
</dbReference>
<keyword evidence="4" id="KW-1003">Cell membrane</keyword>
<dbReference type="InterPro" id="IPR037294">
    <property type="entry name" value="ABC_BtuC-like"/>
</dbReference>
<evidence type="ECO:0000313" key="9">
    <source>
        <dbReference type="EMBL" id="CAA9559763.1"/>
    </source>
</evidence>
<dbReference type="SUPFAM" id="SSF81345">
    <property type="entry name" value="ABC transporter involved in vitamin B12 uptake, BtuC"/>
    <property type="match status" value="1"/>
</dbReference>
<comment type="subcellular location">
    <subcellularLocation>
        <location evidence="1">Cell membrane</location>
        <topology evidence="1">Multi-pass membrane protein</topology>
    </subcellularLocation>
</comment>
<keyword evidence="3" id="KW-0813">Transport</keyword>
<evidence type="ECO:0000256" key="7">
    <source>
        <dbReference type="ARBA" id="ARBA00023136"/>
    </source>
</evidence>
<evidence type="ECO:0000256" key="5">
    <source>
        <dbReference type="ARBA" id="ARBA00022692"/>
    </source>
</evidence>
<feature type="transmembrane region" description="Helical" evidence="8">
    <location>
        <begin position="56"/>
        <end position="73"/>
    </location>
</feature>
<dbReference type="GO" id="GO:0005886">
    <property type="term" value="C:plasma membrane"/>
    <property type="evidence" value="ECO:0007669"/>
    <property type="project" value="UniProtKB-SubCell"/>
</dbReference>
<evidence type="ECO:0000256" key="3">
    <source>
        <dbReference type="ARBA" id="ARBA00022448"/>
    </source>
</evidence>
<dbReference type="EMBL" id="CADCWF010000155">
    <property type="protein sequence ID" value="CAA9559763.1"/>
    <property type="molecule type" value="Genomic_DNA"/>
</dbReference>
<dbReference type="PANTHER" id="PTHR30472">
    <property type="entry name" value="FERRIC ENTEROBACTIN TRANSPORT SYSTEM PERMEASE PROTEIN"/>
    <property type="match status" value="1"/>
</dbReference>
<dbReference type="PANTHER" id="PTHR30472:SF25">
    <property type="entry name" value="ABC TRANSPORTER PERMEASE PROTEIN MJ0876-RELATED"/>
    <property type="match status" value="1"/>
</dbReference>
<feature type="transmembrane region" description="Helical" evidence="8">
    <location>
        <begin position="145"/>
        <end position="165"/>
    </location>
</feature>
<feature type="transmembrane region" description="Helical" evidence="8">
    <location>
        <begin position="171"/>
        <end position="187"/>
    </location>
</feature>
<protein>
    <submittedName>
        <fullName evidence="9">Hemin ABC transporter, permease protein</fullName>
    </submittedName>
</protein>
<comment type="similarity">
    <text evidence="2">Belongs to the binding-protein-dependent transport system permease family. FecCD subfamily.</text>
</comment>
<feature type="transmembrane region" description="Helical" evidence="8">
    <location>
        <begin position="192"/>
        <end position="211"/>
    </location>
</feature>
<feature type="transmembrane region" description="Helical" evidence="8">
    <location>
        <begin position="303"/>
        <end position="321"/>
    </location>
</feature>
<feature type="transmembrane region" description="Helical" evidence="8">
    <location>
        <begin position="109"/>
        <end position="133"/>
    </location>
</feature>
<reference evidence="9" key="1">
    <citation type="submission" date="2020-02" db="EMBL/GenBank/DDBJ databases">
        <authorList>
            <person name="Meier V. D."/>
        </authorList>
    </citation>
    <scope>NUCLEOTIDE SEQUENCE</scope>
    <source>
        <strain evidence="9">AVDCRST_MAG59</strain>
    </source>
</reference>
<gene>
    <name evidence="9" type="ORF">AVDCRST_MAG59-2390</name>
</gene>
<keyword evidence="5 8" id="KW-0812">Transmembrane</keyword>
<accession>A0A6J4UUX3</accession>
<evidence type="ECO:0000256" key="1">
    <source>
        <dbReference type="ARBA" id="ARBA00004651"/>
    </source>
</evidence>
<dbReference type="InterPro" id="IPR000522">
    <property type="entry name" value="ABC_transptr_permease_BtuC"/>
</dbReference>
<evidence type="ECO:0000256" key="6">
    <source>
        <dbReference type="ARBA" id="ARBA00022989"/>
    </source>
</evidence>
<sequence>MLVLVSVLLGATAIGETAIAPLDAVRIVGARLGLLETGTSPRAYEAILLDIRLPRIVLAGVVGGALAVAGAAFQGVFRNPLAEPTLVGPAAGAALGAVLAFVLPLPASWLGVGLVQLMAFGGGLAAAAVVWPLARVGAVTPVTSLLLAGVAVSTLASAVTTVLMYLHGDQLLAIYGWLLGGFNVASWNQVRLVAPLVALAGVALLLAVRPLDLLQLGEEEAAMLGLDVERVKLGLMIAATLATAAAVSAAGPIAFVGLIVPHAVRIVAGPGHRRLVPLSGLLGAAFLVAADALARSLPGPSEVPVGVVTAAVGAPFFLLLLRRQKRGTAG</sequence>
<keyword evidence="6 8" id="KW-1133">Transmembrane helix</keyword>
<evidence type="ECO:0000256" key="4">
    <source>
        <dbReference type="ARBA" id="ARBA00022475"/>
    </source>
</evidence>
<feature type="transmembrane region" description="Helical" evidence="8">
    <location>
        <begin position="276"/>
        <end position="297"/>
    </location>
</feature>
<keyword evidence="7 8" id="KW-0472">Membrane</keyword>
<organism evidence="9">
    <name type="scientific">uncultured Thermomicrobiales bacterium</name>
    <dbReference type="NCBI Taxonomy" id="1645740"/>
    <lineage>
        <taxon>Bacteria</taxon>
        <taxon>Pseudomonadati</taxon>
        <taxon>Thermomicrobiota</taxon>
        <taxon>Thermomicrobia</taxon>
        <taxon>Thermomicrobiales</taxon>
        <taxon>environmental samples</taxon>
    </lineage>
</organism>
<feature type="transmembrane region" description="Helical" evidence="8">
    <location>
        <begin position="85"/>
        <end position="103"/>
    </location>
</feature>
<dbReference type="Pfam" id="PF01032">
    <property type="entry name" value="FecCD"/>
    <property type="match status" value="1"/>
</dbReference>
<dbReference type="FunFam" id="1.10.3470.10:FF:000001">
    <property type="entry name" value="Vitamin B12 ABC transporter permease BtuC"/>
    <property type="match status" value="1"/>
</dbReference>
<dbReference type="CDD" id="cd06550">
    <property type="entry name" value="TM_ABC_iron-siderophores_like"/>
    <property type="match status" value="1"/>
</dbReference>
<dbReference type="Gene3D" id="1.10.3470.10">
    <property type="entry name" value="ABC transporter involved in vitamin B12 uptake, BtuC"/>
    <property type="match status" value="1"/>
</dbReference>
<evidence type="ECO:0000256" key="8">
    <source>
        <dbReference type="SAM" id="Phobius"/>
    </source>
</evidence>
<name>A0A6J4UUX3_9BACT</name>
<dbReference type="AlphaFoldDB" id="A0A6J4UUX3"/>
<proteinExistence type="inferred from homology"/>